<sequence length="536" mass="60469">MEMNANFIPLGQRPELQTFPIQTQSGFNNLPNIFAPFAHPMAICGMSDDTTGFMPPFPFPAHFDNPFMSDTSNLLQGSSVYQGTNQNTQKPVNHKERNRRRLIEVERQKIRQKAVQQAERLAAIHDPTGKLFNVGEVVTMADGSVKSKESLIRAEKERKTRHFAMIEREIEKEENEKIKQAKKEVSEIIKKGGIPPKSLISIAEKKIESIQTLSKKQQRRQEMSSSRTPLRKPVIPKQFELPEGEENLVDLWDISDSEIMARLAQAKKNRKNTARKQRRLQSEAKKFNWALRQRKKQYETAGLPWDPAKARKEICGEMEMDKNKSNTESDANSELNFNVASEENIEQNVVGSAALPEPPRPFLNSNILHESEEMEKLRALKRKVIRSRRKLDLNATEASHIPQGSEVLHVDQKLQSLIEVKATKSVEKATNNLNPIEAQENTEIVNVNKIASMDSVSPNCTMATVTTSASKISQRKQDEKKLASNIVAGAQIDEKIAVNLKPDIIESSLVPIQTVVKPGPEDEILDLIRELAGNIN</sequence>
<dbReference type="EMBL" id="UNSH01000067">
    <property type="protein sequence ID" value="SZF04542.1"/>
    <property type="molecule type" value="Genomic_DNA"/>
</dbReference>
<dbReference type="AlphaFoldDB" id="A0A383UZ07"/>
<feature type="region of interest" description="Disordered" evidence="2">
    <location>
        <begin position="77"/>
        <end position="96"/>
    </location>
</feature>
<dbReference type="Proteomes" id="UP000275772">
    <property type="component" value="Unassembled WGS sequence"/>
</dbReference>
<evidence type="ECO:0000256" key="2">
    <source>
        <dbReference type="SAM" id="MobiDB-lite"/>
    </source>
</evidence>
<evidence type="ECO:0000313" key="4">
    <source>
        <dbReference type="Proteomes" id="UP000275772"/>
    </source>
</evidence>
<evidence type="ECO:0000313" key="3">
    <source>
        <dbReference type="EMBL" id="SZF04542.1"/>
    </source>
</evidence>
<dbReference type="VEuPathDB" id="FungiDB:BLGHR1_15339"/>
<feature type="coiled-coil region" evidence="1">
    <location>
        <begin position="156"/>
        <end position="191"/>
    </location>
</feature>
<evidence type="ECO:0000256" key="1">
    <source>
        <dbReference type="SAM" id="Coils"/>
    </source>
</evidence>
<reference evidence="3 4" key="1">
    <citation type="submission" date="2017-11" db="EMBL/GenBank/DDBJ databases">
        <authorList>
            <person name="Kracher B."/>
        </authorList>
    </citation>
    <scope>NUCLEOTIDE SEQUENCE [LARGE SCALE GENOMIC DNA]</scope>
    <source>
        <strain evidence="3 4">RACE1</strain>
    </source>
</reference>
<proteinExistence type="predicted"/>
<organism evidence="3 4">
    <name type="scientific">Blumeria hordei</name>
    <name type="common">Barley powdery mildew</name>
    <name type="synonym">Blumeria graminis f. sp. hordei</name>
    <dbReference type="NCBI Taxonomy" id="2867405"/>
    <lineage>
        <taxon>Eukaryota</taxon>
        <taxon>Fungi</taxon>
        <taxon>Dikarya</taxon>
        <taxon>Ascomycota</taxon>
        <taxon>Pezizomycotina</taxon>
        <taxon>Leotiomycetes</taxon>
        <taxon>Erysiphales</taxon>
        <taxon>Erysiphaceae</taxon>
        <taxon>Blumeria</taxon>
    </lineage>
</organism>
<name>A0A383UZ07_BLUHO</name>
<accession>A0A383UZ07</accession>
<gene>
    <name evidence="3" type="ORF">BLGHR1_15339</name>
</gene>
<protein>
    <submittedName>
        <fullName evidence="3">Uncharacterized protein</fullName>
    </submittedName>
</protein>
<keyword evidence="1" id="KW-0175">Coiled coil</keyword>
<feature type="compositionally biased region" description="Polar residues" evidence="2">
    <location>
        <begin position="77"/>
        <end position="91"/>
    </location>
</feature>